<accession>A0A0C3DEQ9</accession>
<feature type="region of interest" description="Disordered" evidence="1">
    <location>
        <begin position="1"/>
        <end position="198"/>
    </location>
</feature>
<evidence type="ECO:0000256" key="1">
    <source>
        <dbReference type="SAM" id="MobiDB-lite"/>
    </source>
</evidence>
<feature type="compositionally biased region" description="Polar residues" evidence="1">
    <location>
        <begin position="81"/>
        <end position="100"/>
    </location>
</feature>
<feature type="compositionally biased region" description="Basic and acidic residues" evidence="1">
    <location>
        <begin position="267"/>
        <end position="302"/>
    </location>
</feature>
<feature type="compositionally biased region" description="Basic and acidic residues" evidence="1">
    <location>
        <begin position="437"/>
        <end position="456"/>
    </location>
</feature>
<reference evidence="3" key="2">
    <citation type="submission" date="2015-01" db="EMBL/GenBank/DDBJ databases">
        <title>Evolutionary Origins and Diversification of the Mycorrhizal Mutualists.</title>
        <authorList>
            <consortium name="DOE Joint Genome Institute"/>
            <consortium name="Mycorrhizal Genomics Consortium"/>
            <person name="Kohler A."/>
            <person name="Kuo A."/>
            <person name="Nagy L.G."/>
            <person name="Floudas D."/>
            <person name="Copeland A."/>
            <person name="Barry K.W."/>
            <person name="Cichocki N."/>
            <person name="Veneault-Fourrey C."/>
            <person name="LaButti K."/>
            <person name="Lindquist E.A."/>
            <person name="Lipzen A."/>
            <person name="Lundell T."/>
            <person name="Morin E."/>
            <person name="Murat C."/>
            <person name="Riley R."/>
            <person name="Ohm R."/>
            <person name="Sun H."/>
            <person name="Tunlid A."/>
            <person name="Henrissat B."/>
            <person name="Grigoriev I.V."/>
            <person name="Hibbett D.S."/>
            <person name="Martin F."/>
        </authorList>
    </citation>
    <scope>NUCLEOTIDE SEQUENCE [LARGE SCALE GENOMIC DNA]</scope>
    <source>
        <strain evidence="3">Zn</strain>
    </source>
</reference>
<proteinExistence type="predicted"/>
<feature type="compositionally biased region" description="Basic and acidic residues" evidence="1">
    <location>
        <begin position="34"/>
        <end position="45"/>
    </location>
</feature>
<dbReference type="AlphaFoldDB" id="A0A0C3DEQ9"/>
<feature type="compositionally biased region" description="Pro residues" evidence="1">
    <location>
        <begin position="64"/>
        <end position="73"/>
    </location>
</feature>
<dbReference type="EMBL" id="KN832877">
    <property type="protein sequence ID" value="KIN00458.1"/>
    <property type="molecule type" value="Genomic_DNA"/>
</dbReference>
<feature type="region of interest" description="Disordered" evidence="1">
    <location>
        <begin position="214"/>
        <end position="242"/>
    </location>
</feature>
<feature type="compositionally biased region" description="Basic and acidic residues" evidence="1">
    <location>
        <begin position="230"/>
        <end position="242"/>
    </location>
</feature>
<feature type="compositionally biased region" description="Basic and acidic residues" evidence="1">
    <location>
        <begin position="608"/>
        <end position="620"/>
    </location>
</feature>
<gene>
    <name evidence="2" type="ORF">OIDMADRAFT_125386</name>
</gene>
<dbReference type="OrthoDB" id="4152802at2759"/>
<keyword evidence="3" id="KW-1185">Reference proteome</keyword>
<sequence length="698" mass="77300">MSQPNAGTDNGLERVPSGSRRRKSRTSSGGNRMPSKDSRGIDKRRAYSFSSGRNDSIMVRGGDNPPPVPPLPPGLMGKGMSNPQNPPLSHTQPADPTQEWQRVPTLHKRSAQEMSRRKSSKKRKEEHTREAEIKAMSASMPTRPATDSHFSGRPMKRESKRMRGGLNRSLQNPSSDISLPTAESIRSSLSSDAEQSTSYKVSTFYMLAPRPTIRYSENPRHASGASLGSDHPESQKRNVLDRMTISEEVLKANKRVDDLADDLNAGELRELMERDQKRRERKRAADRIKIEKRLARRQEQQRNGEASAERTGTPPPANMERGSERRASETTTRPSQSWTSFFRRSSKSKRSSNLVPPPSFSNTSRDSMQTSQQTSQPTTQQTPQGAPVGYAPVKMSSNTPKRTMSKFREDLPELPLSPPDSRVQSPEVDIVPPIPKEFLDKRSGARSSSDDTHMRYDTPTSGYRSLETGLQRDETPNSADRSVDVPSPEPATLLSQSLASIDSEGSWLSGRKNSKRESAQLSAHRLRDSASSLHKRYRDYADSTEELGIAEDEYFTRLTPGIEEDRAKRQSTGNPMPSSDEEDGDSHISPIEAGRATWGAVGRHPTVVHREPRAKSREGLLNDFEYDSGSDAHGEALPDVDRDSKDSGDSEVRVHRATSIDLGIKHARHISAGSARLLDVKARNSGDGKRLSLGSDLG</sequence>
<evidence type="ECO:0000313" key="3">
    <source>
        <dbReference type="Proteomes" id="UP000054321"/>
    </source>
</evidence>
<feature type="compositionally biased region" description="Basic and acidic residues" evidence="1">
    <location>
        <begin position="123"/>
        <end position="133"/>
    </location>
</feature>
<dbReference type="HOGENOM" id="CLU_010101_0_0_1"/>
<feature type="compositionally biased region" description="Polar residues" evidence="1">
    <location>
        <begin position="329"/>
        <end position="339"/>
    </location>
</feature>
<feature type="compositionally biased region" description="Basic and acidic residues" evidence="1">
    <location>
        <begin position="630"/>
        <end position="653"/>
    </location>
</feature>
<dbReference type="InParanoid" id="A0A0C3DEQ9"/>
<feature type="region of interest" description="Disordered" evidence="1">
    <location>
        <begin position="261"/>
        <end position="534"/>
    </location>
</feature>
<evidence type="ECO:0000313" key="2">
    <source>
        <dbReference type="EMBL" id="KIN00458.1"/>
    </source>
</evidence>
<feature type="region of interest" description="Disordered" evidence="1">
    <location>
        <begin position="555"/>
        <end position="653"/>
    </location>
</feature>
<dbReference type="Proteomes" id="UP000054321">
    <property type="component" value="Unassembled WGS sequence"/>
</dbReference>
<feature type="compositionally biased region" description="Polar residues" evidence="1">
    <location>
        <begin position="184"/>
        <end position="198"/>
    </location>
</feature>
<name>A0A0C3DEQ9_OIDMZ</name>
<organism evidence="2 3">
    <name type="scientific">Oidiodendron maius (strain Zn)</name>
    <dbReference type="NCBI Taxonomy" id="913774"/>
    <lineage>
        <taxon>Eukaryota</taxon>
        <taxon>Fungi</taxon>
        <taxon>Dikarya</taxon>
        <taxon>Ascomycota</taxon>
        <taxon>Pezizomycotina</taxon>
        <taxon>Leotiomycetes</taxon>
        <taxon>Leotiomycetes incertae sedis</taxon>
        <taxon>Myxotrichaceae</taxon>
        <taxon>Oidiodendron</taxon>
    </lineage>
</organism>
<feature type="compositionally biased region" description="Low complexity" evidence="1">
    <location>
        <begin position="369"/>
        <end position="384"/>
    </location>
</feature>
<protein>
    <submittedName>
        <fullName evidence="2">Uncharacterized protein</fullName>
    </submittedName>
</protein>
<reference evidence="2 3" key="1">
    <citation type="submission" date="2014-04" db="EMBL/GenBank/DDBJ databases">
        <authorList>
            <consortium name="DOE Joint Genome Institute"/>
            <person name="Kuo A."/>
            <person name="Martino E."/>
            <person name="Perotto S."/>
            <person name="Kohler A."/>
            <person name="Nagy L.G."/>
            <person name="Floudas D."/>
            <person name="Copeland A."/>
            <person name="Barry K.W."/>
            <person name="Cichocki N."/>
            <person name="Veneault-Fourrey C."/>
            <person name="LaButti K."/>
            <person name="Lindquist E.A."/>
            <person name="Lipzen A."/>
            <person name="Lundell T."/>
            <person name="Morin E."/>
            <person name="Murat C."/>
            <person name="Sun H."/>
            <person name="Tunlid A."/>
            <person name="Henrissat B."/>
            <person name="Grigoriev I.V."/>
            <person name="Hibbett D.S."/>
            <person name="Martin F."/>
            <person name="Nordberg H.P."/>
            <person name="Cantor M.N."/>
            <person name="Hua S.X."/>
        </authorList>
    </citation>
    <scope>NUCLEOTIDE SEQUENCE [LARGE SCALE GENOMIC DNA]</scope>
    <source>
        <strain evidence="2 3">Zn</strain>
    </source>
</reference>
<feature type="compositionally biased region" description="Polar residues" evidence="1">
    <location>
        <begin position="168"/>
        <end position="178"/>
    </location>
</feature>